<evidence type="ECO:0000259" key="1">
    <source>
        <dbReference type="Pfam" id="PF06468"/>
    </source>
</evidence>
<dbReference type="PROSITE" id="PS51257">
    <property type="entry name" value="PROKAR_LIPOPROTEIN"/>
    <property type="match status" value="1"/>
</dbReference>
<sequence length="225" mass="24319">MNLKLLVIISSLFIFLGCSDTDNTKAFKVTVKNNTNSQPLSPFVVLSHNEDYHLFKIGMPASIELEHLAEGGNHLPLAVSKTSNNNIYNTFFKSEEIPPGGTESIILSSINHKHKYLSIASMLVNTNDAFIGETGLNISSLNVGEVIKINAPVWDAGTEANSELAATIPGPVSSGEGFNPIRNDKNQVVIHPGVISNDDGLTYSALDTNLRFLNPGAVIFITRIK</sequence>
<feature type="domain" description="Spondin" evidence="1">
    <location>
        <begin position="39"/>
        <end position="160"/>
    </location>
</feature>
<dbReference type="InterPro" id="IPR038678">
    <property type="entry name" value="Spondin_N_sf"/>
</dbReference>
<dbReference type="NCBIfam" id="NF038123">
    <property type="entry name" value="NF038123_dom"/>
    <property type="match status" value="1"/>
</dbReference>
<organism evidence="2 3">
    <name type="scientific">Photobacterium iliopiscarium</name>
    <dbReference type="NCBI Taxonomy" id="56192"/>
    <lineage>
        <taxon>Bacteria</taxon>
        <taxon>Pseudomonadati</taxon>
        <taxon>Pseudomonadota</taxon>
        <taxon>Gammaproteobacteria</taxon>
        <taxon>Vibrionales</taxon>
        <taxon>Vibrionaceae</taxon>
        <taxon>Photobacterium</taxon>
    </lineage>
</organism>
<dbReference type="EMBL" id="PYLW01000038">
    <property type="protein sequence ID" value="PSV88682.1"/>
    <property type="molecule type" value="Genomic_DNA"/>
</dbReference>
<protein>
    <recommendedName>
        <fullName evidence="1">Spondin domain-containing protein</fullName>
    </recommendedName>
</protein>
<dbReference type="Gene3D" id="2.60.40.2130">
    <property type="entry name" value="F-spondin domain"/>
    <property type="match status" value="1"/>
</dbReference>
<dbReference type="InterPro" id="IPR009465">
    <property type="entry name" value="Spondin_N"/>
</dbReference>
<dbReference type="Pfam" id="PF06468">
    <property type="entry name" value="Spond_N"/>
    <property type="match status" value="1"/>
</dbReference>
<reference evidence="2 3" key="1">
    <citation type="submission" date="2018-01" db="EMBL/GenBank/DDBJ databases">
        <title>Whole genome sequencing of Histamine producing bacteria.</title>
        <authorList>
            <person name="Butler K."/>
        </authorList>
    </citation>
    <scope>NUCLEOTIDE SEQUENCE [LARGE SCALE GENOMIC DNA]</scope>
    <source>
        <strain evidence="2 3">NCIMB 13481</strain>
    </source>
</reference>
<proteinExistence type="predicted"/>
<dbReference type="AlphaFoldDB" id="A0A2T3M8F6"/>
<dbReference type="RefSeq" id="WP_107238108.1">
    <property type="nucleotide sequence ID" value="NZ_PYLW01000038.1"/>
</dbReference>
<accession>A0A2T3M8F6</accession>
<dbReference type="Proteomes" id="UP000241954">
    <property type="component" value="Unassembled WGS sequence"/>
</dbReference>
<name>A0A2T3M8F6_9GAMM</name>
<evidence type="ECO:0000313" key="3">
    <source>
        <dbReference type="Proteomes" id="UP000241954"/>
    </source>
</evidence>
<gene>
    <name evidence="2" type="ORF">C9I88_19565</name>
</gene>
<comment type="caution">
    <text evidence="2">The sequence shown here is derived from an EMBL/GenBank/DDBJ whole genome shotgun (WGS) entry which is preliminary data.</text>
</comment>
<evidence type="ECO:0000313" key="2">
    <source>
        <dbReference type="EMBL" id="PSV88682.1"/>
    </source>
</evidence>